<reference evidence="2" key="2">
    <citation type="journal article" date="2024" name="Plant">
        <title>Genomic evolution and insights into agronomic trait innovations of Sesamum species.</title>
        <authorList>
            <person name="Miao H."/>
            <person name="Wang L."/>
            <person name="Qu L."/>
            <person name="Liu H."/>
            <person name="Sun Y."/>
            <person name="Le M."/>
            <person name="Wang Q."/>
            <person name="Wei S."/>
            <person name="Zheng Y."/>
            <person name="Lin W."/>
            <person name="Duan Y."/>
            <person name="Cao H."/>
            <person name="Xiong S."/>
            <person name="Wang X."/>
            <person name="Wei L."/>
            <person name="Li C."/>
            <person name="Ma Q."/>
            <person name="Ju M."/>
            <person name="Zhao R."/>
            <person name="Li G."/>
            <person name="Mu C."/>
            <person name="Tian Q."/>
            <person name="Mei H."/>
            <person name="Zhang T."/>
            <person name="Gao T."/>
            <person name="Zhang H."/>
        </authorList>
    </citation>
    <scope>NUCLEOTIDE SEQUENCE</scope>
    <source>
        <strain evidence="2">KEN1</strain>
    </source>
</reference>
<dbReference type="AlphaFoldDB" id="A0AAW2STJ3"/>
<feature type="compositionally biased region" description="Low complexity" evidence="1">
    <location>
        <begin position="21"/>
        <end position="32"/>
    </location>
</feature>
<comment type="caution">
    <text evidence="2">The sequence shown here is derived from an EMBL/GenBank/DDBJ whole genome shotgun (WGS) entry which is preliminary data.</text>
</comment>
<evidence type="ECO:0000313" key="2">
    <source>
        <dbReference type="EMBL" id="KAL0395452.1"/>
    </source>
</evidence>
<reference evidence="2" key="1">
    <citation type="submission" date="2020-06" db="EMBL/GenBank/DDBJ databases">
        <authorList>
            <person name="Li T."/>
            <person name="Hu X."/>
            <person name="Zhang T."/>
            <person name="Song X."/>
            <person name="Zhang H."/>
            <person name="Dai N."/>
            <person name="Sheng W."/>
            <person name="Hou X."/>
            <person name="Wei L."/>
        </authorList>
    </citation>
    <scope>NUCLEOTIDE SEQUENCE</scope>
    <source>
        <strain evidence="2">KEN1</strain>
        <tissue evidence="2">Leaf</tissue>
    </source>
</reference>
<feature type="region of interest" description="Disordered" evidence="1">
    <location>
        <begin position="1"/>
        <end position="32"/>
    </location>
</feature>
<protein>
    <submittedName>
        <fullName evidence="2">Uncharacterized protein</fullName>
    </submittedName>
</protein>
<name>A0AAW2STJ3_9LAMI</name>
<evidence type="ECO:0000256" key="1">
    <source>
        <dbReference type="SAM" id="MobiDB-lite"/>
    </source>
</evidence>
<gene>
    <name evidence="2" type="ORF">Slati_4511400</name>
</gene>
<sequence>MAKGKKNRLPPETASNKSGQPTKAKAPVPAKAMTAVQPSAFAKQTAMATDNTNDSTIAFQAFISDMASPSIAPAPAKAMAAVQAPVSVT</sequence>
<accession>A0AAW2STJ3</accession>
<organism evidence="2">
    <name type="scientific">Sesamum latifolium</name>
    <dbReference type="NCBI Taxonomy" id="2727402"/>
    <lineage>
        <taxon>Eukaryota</taxon>
        <taxon>Viridiplantae</taxon>
        <taxon>Streptophyta</taxon>
        <taxon>Embryophyta</taxon>
        <taxon>Tracheophyta</taxon>
        <taxon>Spermatophyta</taxon>
        <taxon>Magnoliopsida</taxon>
        <taxon>eudicotyledons</taxon>
        <taxon>Gunneridae</taxon>
        <taxon>Pentapetalae</taxon>
        <taxon>asterids</taxon>
        <taxon>lamiids</taxon>
        <taxon>Lamiales</taxon>
        <taxon>Pedaliaceae</taxon>
        <taxon>Sesamum</taxon>
    </lineage>
</organism>
<dbReference type="EMBL" id="JACGWN010000016">
    <property type="protein sequence ID" value="KAL0395452.1"/>
    <property type="molecule type" value="Genomic_DNA"/>
</dbReference>
<proteinExistence type="predicted"/>